<accession>G0EEP1</accession>
<dbReference type="Proteomes" id="UP000001037">
    <property type="component" value="Chromosome"/>
</dbReference>
<dbReference type="eggNOG" id="arCOG01324">
    <property type="taxonomic scope" value="Archaea"/>
</dbReference>
<dbReference type="Gene3D" id="3.40.50.1580">
    <property type="entry name" value="Nucleoside phosphorylase domain"/>
    <property type="match status" value="1"/>
</dbReference>
<feature type="domain" description="Nucleoside phosphorylase" evidence="1">
    <location>
        <begin position="27"/>
        <end position="245"/>
    </location>
</feature>
<dbReference type="GO" id="GO:0009116">
    <property type="term" value="P:nucleoside metabolic process"/>
    <property type="evidence" value="ECO:0007669"/>
    <property type="project" value="InterPro"/>
</dbReference>
<dbReference type="STRING" id="694429.Pyrfu_0995"/>
<dbReference type="SUPFAM" id="SSF53167">
    <property type="entry name" value="Purine and uridine phosphorylases"/>
    <property type="match status" value="1"/>
</dbReference>
<dbReference type="PANTHER" id="PTHR43691">
    <property type="entry name" value="URIDINE PHOSPHORYLASE"/>
    <property type="match status" value="1"/>
</dbReference>
<evidence type="ECO:0000313" key="2">
    <source>
        <dbReference type="EMBL" id="AEM38863.1"/>
    </source>
</evidence>
<sequence>MCGVTRVLPFGKQMFTGCSREDVAPAVLLTSLEEVYEEASNKLKSVSGEVRGRGGFASRKGKYHNIEIMVMKTPIGAPATAIALEELYRLGARIFVKVDTALGLQRKLRPGTLIVPIAAVRAESVSKYYAPAEYPAIPSYKFLQVLDKVTVRGSGVEPTPTVVMSTDMFYLTVREEYERWAKLVGAVDMDTAALYTIAQVRGLHAGALLVIDSSVWSGPREEVWLEESEESVVKTREEVISTLRTAVNLGLEALIVMYEYLKSEKAIERLEKTRGQKRLVSL</sequence>
<organism evidence="2 3">
    <name type="scientific">Pyrolobus fumarii (strain DSM 11204 / 1A)</name>
    <dbReference type="NCBI Taxonomy" id="694429"/>
    <lineage>
        <taxon>Archaea</taxon>
        <taxon>Thermoproteota</taxon>
        <taxon>Thermoprotei</taxon>
        <taxon>Desulfurococcales</taxon>
        <taxon>Pyrodictiaceae</taxon>
        <taxon>Pyrolobus</taxon>
    </lineage>
</organism>
<dbReference type="KEGG" id="pfm:Pyrfu_0995"/>
<keyword evidence="3" id="KW-1185">Reference proteome</keyword>
<dbReference type="InterPro" id="IPR035994">
    <property type="entry name" value="Nucleoside_phosphorylase_sf"/>
</dbReference>
<dbReference type="InParanoid" id="G0EEP1"/>
<dbReference type="AlphaFoldDB" id="G0EEP1"/>
<proteinExistence type="predicted"/>
<protein>
    <submittedName>
        <fullName evidence="2">Purine or other phosphorylase family 1</fullName>
    </submittedName>
</protein>
<dbReference type="HOGENOM" id="CLU_1021608_0_0_2"/>
<evidence type="ECO:0000313" key="3">
    <source>
        <dbReference type="Proteomes" id="UP000001037"/>
    </source>
</evidence>
<dbReference type="EMBL" id="CP002838">
    <property type="protein sequence ID" value="AEM38863.1"/>
    <property type="molecule type" value="Genomic_DNA"/>
</dbReference>
<reference evidence="2 3" key="1">
    <citation type="journal article" date="2011" name="Stand. Genomic Sci.">
        <title>Complete genome sequence of the hyperthermophilic chemolithoautotroph Pyrolobus fumarii type strain (1A).</title>
        <authorList>
            <person name="Anderson I."/>
            <person name="Goker M."/>
            <person name="Nolan M."/>
            <person name="Lucas S."/>
            <person name="Hammon N."/>
            <person name="Deshpande S."/>
            <person name="Cheng J.F."/>
            <person name="Tapia R."/>
            <person name="Han C."/>
            <person name="Goodwin L."/>
            <person name="Pitluck S."/>
            <person name="Huntemann M."/>
            <person name="Liolios K."/>
            <person name="Ivanova N."/>
            <person name="Pagani I."/>
            <person name="Mavromatis K."/>
            <person name="Ovchinikova G."/>
            <person name="Pati A."/>
            <person name="Chen A."/>
            <person name="Palaniappan K."/>
            <person name="Land M."/>
            <person name="Hauser L."/>
            <person name="Brambilla E.M."/>
            <person name="Huber H."/>
            <person name="Yasawong M."/>
            <person name="Rohde M."/>
            <person name="Spring S."/>
            <person name="Abt B."/>
            <person name="Sikorski J."/>
            <person name="Wirth R."/>
            <person name="Detter J.C."/>
            <person name="Woyke T."/>
            <person name="Bristow J."/>
            <person name="Eisen J.A."/>
            <person name="Markowitz V."/>
            <person name="Hugenholtz P."/>
            <person name="Kyrpides N.C."/>
            <person name="Klenk H.P."/>
            <person name="Lapidus A."/>
        </authorList>
    </citation>
    <scope>NUCLEOTIDE SEQUENCE [LARGE SCALE GENOMIC DNA]</scope>
    <source>
        <strain evidence="3">DSM 11204 / 1A</strain>
    </source>
</reference>
<gene>
    <name evidence="2" type="ordered locus">Pyrfu_0995</name>
</gene>
<name>G0EEP1_PYRF1</name>
<dbReference type="GO" id="GO:0003824">
    <property type="term" value="F:catalytic activity"/>
    <property type="evidence" value="ECO:0007669"/>
    <property type="project" value="InterPro"/>
</dbReference>
<dbReference type="Pfam" id="PF01048">
    <property type="entry name" value="PNP_UDP_1"/>
    <property type="match status" value="1"/>
</dbReference>
<dbReference type="InterPro" id="IPR000845">
    <property type="entry name" value="Nucleoside_phosphorylase_d"/>
</dbReference>
<dbReference type="GO" id="GO:0005829">
    <property type="term" value="C:cytosol"/>
    <property type="evidence" value="ECO:0007669"/>
    <property type="project" value="TreeGrafter"/>
</dbReference>
<dbReference type="PANTHER" id="PTHR43691:SF11">
    <property type="entry name" value="FI09636P-RELATED"/>
    <property type="match status" value="1"/>
</dbReference>
<evidence type="ECO:0000259" key="1">
    <source>
        <dbReference type="Pfam" id="PF01048"/>
    </source>
</evidence>